<keyword evidence="2" id="KW-1185">Reference proteome</keyword>
<accession>A0A1D7TNG5</accession>
<proteinExistence type="predicted"/>
<name>A0A1D7TNG5_9BACT</name>
<dbReference type="KEGG" id="shal:SHALO_2767"/>
<sequence length="76" mass="8853">MNTHISCEFYDQLMVAIQRKIPSTIVYLENEQKTTVKGVVTELMMIEYEEFLVLEGGKKINLQSIFLFNGKRHKEG</sequence>
<dbReference type="Gene3D" id="2.30.30.400">
    <property type="entry name" value="Rof-like"/>
    <property type="match status" value="1"/>
</dbReference>
<dbReference type="InterPro" id="IPR023534">
    <property type="entry name" value="Rof/RNase_P-like"/>
</dbReference>
<dbReference type="InterPro" id="IPR038626">
    <property type="entry name" value="Rof-like_sf"/>
</dbReference>
<dbReference type="Proteomes" id="UP000094609">
    <property type="component" value="Chromosome"/>
</dbReference>
<reference evidence="2" key="1">
    <citation type="submission" date="2016-08" db="EMBL/GenBank/DDBJ databases">
        <title>Complete genome sequence of the organohalide-respiring Epsilonproteobacterium Sulfurospirillum halorespirans.</title>
        <authorList>
            <person name="Goris T."/>
            <person name="Zimmermann J."/>
            <person name="Schenz B."/>
            <person name="Lemos M."/>
            <person name="Hackermueller J."/>
            <person name="Diekert G."/>
        </authorList>
    </citation>
    <scope>NUCLEOTIDE SEQUENCE [LARGE SCALE GENOMIC DNA]</scope>
    <source>
        <strain>DSM 13726</strain>
        <strain evidence="2">PCE-M2</strain>
    </source>
</reference>
<dbReference type="RefSeq" id="WP_069479051.1">
    <property type="nucleotide sequence ID" value="NZ_CP017111.1"/>
</dbReference>
<evidence type="ECO:0000313" key="1">
    <source>
        <dbReference type="EMBL" id="AOO66525.1"/>
    </source>
</evidence>
<dbReference type="SUPFAM" id="SSF101744">
    <property type="entry name" value="Rof/RNase P subunit-like"/>
    <property type="match status" value="1"/>
</dbReference>
<evidence type="ECO:0000313" key="2">
    <source>
        <dbReference type="Proteomes" id="UP000094609"/>
    </source>
</evidence>
<organism evidence="1 2">
    <name type="scientific">Sulfurospirillum halorespirans DSM 13726</name>
    <dbReference type="NCBI Taxonomy" id="1193502"/>
    <lineage>
        <taxon>Bacteria</taxon>
        <taxon>Pseudomonadati</taxon>
        <taxon>Campylobacterota</taxon>
        <taxon>Epsilonproteobacteria</taxon>
        <taxon>Campylobacterales</taxon>
        <taxon>Sulfurospirillaceae</taxon>
        <taxon>Sulfurospirillum</taxon>
    </lineage>
</organism>
<gene>
    <name evidence="1" type="ORF">SHALO_2767</name>
</gene>
<protein>
    <submittedName>
        <fullName evidence="1">Uncharacterized protein</fullName>
    </submittedName>
</protein>
<dbReference type="EMBL" id="CP017111">
    <property type="protein sequence ID" value="AOO66525.1"/>
    <property type="molecule type" value="Genomic_DNA"/>
</dbReference>
<dbReference type="PATRIC" id="fig|1193502.14.peg.2804"/>
<dbReference type="AlphaFoldDB" id="A0A1D7TNG5"/>
<dbReference type="STRING" id="1193502.SHALO_2767"/>